<dbReference type="PANTHER" id="PTHR43265:SF1">
    <property type="entry name" value="ESTERASE ESTD"/>
    <property type="match status" value="1"/>
</dbReference>
<organism evidence="2 3">
    <name type="scientific">Paenibacillus popilliae</name>
    <name type="common">Bacillus popilliae</name>
    <dbReference type="NCBI Taxonomy" id="78057"/>
    <lineage>
        <taxon>Bacteria</taxon>
        <taxon>Bacillati</taxon>
        <taxon>Bacillota</taxon>
        <taxon>Bacilli</taxon>
        <taxon>Bacillales</taxon>
        <taxon>Paenibacillaceae</taxon>
        <taxon>Paenibacillus</taxon>
    </lineage>
</organism>
<dbReference type="EMBL" id="SADY01000003">
    <property type="protein sequence ID" value="TQR44709.1"/>
    <property type="molecule type" value="Genomic_DNA"/>
</dbReference>
<dbReference type="InterPro" id="IPR022742">
    <property type="entry name" value="Hydrolase_4"/>
</dbReference>
<dbReference type="Proteomes" id="UP000316208">
    <property type="component" value="Unassembled WGS sequence"/>
</dbReference>
<evidence type="ECO:0000313" key="2">
    <source>
        <dbReference type="EMBL" id="TQR44709.1"/>
    </source>
</evidence>
<dbReference type="Pfam" id="PF12146">
    <property type="entry name" value="Hydrolase_4"/>
    <property type="match status" value="1"/>
</dbReference>
<keyword evidence="2" id="KW-0378">Hydrolase</keyword>
<proteinExistence type="predicted"/>
<keyword evidence="3" id="KW-1185">Reference proteome</keyword>
<evidence type="ECO:0000259" key="1">
    <source>
        <dbReference type="Pfam" id="PF12146"/>
    </source>
</evidence>
<feature type="domain" description="Serine aminopeptidase S33" evidence="1">
    <location>
        <begin position="45"/>
        <end position="164"/>
    </location>
</feature>
<dbReference type="PANTHER" id="PTHR43265">
    <property type="entry name" value="ESTERASE ESTD"/>
    <property type="match status" value="1"/>
</dbReference>
<dbReference type="GO" id="GO:0016787">
    <property type="term" value="F:hydrolase activity"/>
    <property type="evidence" value="ECO:0007669"/>
    <property type="project" value="UniProtKB-KW"/>
</dbReference>
<reference evidence="2 3" key="1">
    <citation type="submission" date="2018-03" db="EMBL/GenBank/DDBJ databases">
        <title>Aerobic endospore-forming bacteria genome sequencing and assembly.</title>
        <authorList>
            <person name="Cavalcante D.A."/>
            <person name="Driks A."/>
            <person name="Putonti C."/>
            <person name="De-Souza M.T."/>
        </authorList>
    </citation>
    <scope>NUCLEOTIDE SEQUENCE [LARGE SCALE GENOMIC DNA]</scope>
    <source>
        <strain evidence="2 3">SDF0028</strain>
    </source>
</reference>
<protein>
    <submittedName>
        <fullName evidence="2">Alpha/beta fold hydrolase</fullName>
    </submittedName>
</protein>
<dbReference type="Gene3D" id="3.40.50.1820">
    <property type="entry name" value="alpha/beta hydrolase"/>
    <property type="match status" value="1"/>
</dbReference>
<dbReference type="InterPro" id="IPR029058">
    <property type="entry name" value="AB_hydrolase_fold"/>
</dbReference>
<gene>
    <name evidence="2" type="ORF">C7Y44_10180</name>
</gene>
<accession>A0ABY3APG2</accession>
<dbReference type="InterPro" id="IPR053145">
    <property type="entry name" value="AB_hydrolase_Est10"/>
</dbReference>
<name>A0ABY3APG2_PAEPP</name>
<sequence>MTLKGKWNRMLGLEKHTYRIRKIATEWKRDDKTLRGLITLPVTEQPVAAVVMSHGFTGHMLEGRGFFRRLSEQLAQAGVAAIRFDFAGSGESDGTFEEMTLSTELADALTVFQAVRCMEGIDSNRVSLLGFSMGGAVSLLAASQLGEEVHRLVGLCPAANIFDIVAREAAGSRFKQLLEEGRMDMNGFIVGQGLLDDTAQHDMYAAASRIHCPTLFVHGTADGAVPPYISYRLAAAMDGRANITWIDGSDHVFSLSEHSKQVCEAVVKFLADK</sequence>
<evidence type="ECO:0000313" key="3">
    <source>
        <dbReference type="Proteomes" id="UP000316208"/>
    </source>
</evidence>
<dbReference type="SUPFAM" id="SSF53474">
    <property type="entry name" value="alpha/beta-Hydrolases"/>
    <property type="match status" value="1"/>
</dbReference>
<comment type="caution">
    <text evidence="2">The sequence shown here is derived from an EMBL/GenBank/DDBJ whole genome shotgun (WGS) entry which is preliminary data.</text>
</comment>